<accession>A0ABD0LB54</accession>
<evidence type="ECO:0000256" key="2">
    <source>
        <dbReference type="ARBA" id="ARBA00022723"/>
    </source>
</evidence>
<dbReference type="Proteomes" id="UP001519460">
    <property type="component" value="Unassembled WGS sequence"/>
</dbReference>
<sequence length="970" mass="105893">MPGSLMVRRYARKRKQNNLSEAGDAGKIEDAGKKSRYAVDVTVIPTEEGENFDAFLRQPNHCAEASKVQTQCTSAAEDNDGRLQDSRMVPDKQRAQRLFGNCAEDCSAEEGSAKSRSGTEQCHEDRQRDEEWCGCGDSARPRDAVPERSVVRAAETGLERTTEARATEVCVSPSASSAHDAAAGCTTLGVKPVRECLLLGRNQPAEADGHHGDLRTLARGGSYEMREADRETDADGDAAECRYSTDKASDGVANDLSRCGDGDSRYRGFALWRHHVDSGASDNVLTSVPASESDPPVAPHSGGDRTEPELWSSPSDAIKSGGATQGVIRYNASPLAHDSYASFKRSQNAPVAHTSPRESLMTSLPLCPIPQFRPPPGRVSLPRVTISHRVHHACQDPSAVVMVCLQAPAHSLRVLWTSLSPRSTAGALHPGLPRVTVHLGLFSNQALPAQAREQLTEQHDKDSFTERRPRFPQVSFQSYLPALTSYRQHEGRKLSSEPPVSPGVETARATSRSTFHVSRLNTDCCTSPPILAASDMRGLSREGKALESITPLPKGVAQPLPTVPIPSKEIRYEIGTTKLPTPVPVDHRHPPQPIFLPPARLLHLSHLPHPLLSQNPNLGVHNIRATFPQPHVYPTGVPENLSPPPALPVGYKLGSLPTSPLTSRSLGIVRSMTSSYGVIQGSFAAEKENDARSTASSASPLSSLSSPRSSASLPSPQLPDARSDVITPSVPSPMLSPASHGQLSPVSAGPRNIELVNSGYGMKNPLLTQSSVCRSESPSHSGSEGSEGDYRCQVCDKRFRNQRLLARHVKCHSEVKRFLCTICRKGFNDTFDLKRHTRTHTGVKPFKCWCGKAFTQRCSLESHVRKVHGEALPYAYKERRAKLYVCEDCGHTTEDPAMHYVHIQRWHPHSPVLLKFYDKRQFKFSDNSVTKLLYGQTVWELGLKIHDPSLKSPVLMDDSSITAGDMVLWA</sequence>
<feature type="region of interest" description="Disordered" evidence="8">
    <location>
        <begin position="686"/>
        <end position="750"/>
    </location>
</feature>
<comment type="subcellular location">
    <subcellularLocation>
        <location evidence="1">Nucleus</location>
    </subcellularLocation>
</comment>
<evidence type="ECO:0000256" key="1">
    <source>
        <dbReference type="ARBA" id="ARBA00004123"/>
    </source>
</evidence>
<dbReference type="InterPro" id="IPR036236">
    <property type="entry name" value="Znf_C2H2_sf"/>
</dbReference>
<dbReference type="InterPro" id="IPR013087">
    <property type="entry name" value="Znf_C2H2_type"/>
</dbReference>
<protein>
    <recommendedName>
        <fullName evidence="9">C2H2-type domain-containing protein</fullName>
    </recommendedName>
</protein>
<evidence type="ECO:0000313" key="10">
    <source>
        <dbReference type="EMBL" id="KAK7496483.1"/>
    </source>
</evidence>
<dbReference type="PANTHER" id="PTHR10032">
    <property type="entry name" value="ZINC FINGER PROTEIN WITH KRAB AND SCAN DOMAINS"/>
    <property type="match status" value="1"/>
</dbReference>
<comment type="caution">
    <text evidence="10">The sequence shown here is derived from an EMBL/GenBank/DDBJ whole genome shotgun (WGS) entry which is preliminary data.</text>
</comment>
<dbReference type="FunFam" id="3.30.160.60:FF:000452">
    <property type="entry name" value="Transcription factor Ovo-like 2"/>
    <property type="match status" value="1"/>
</dbReference>
<dbReference type="PROSITE" id="PS50157">
    <property type="entry name" value="ZINC_FINGER_C2H2_2"/>
    <property type="match status" value="3"/>
</dbReference>
<evidence type="ECO:0000313" key="11">
    <source>
        <dbReference type="Proteomes" id="UP001519460"/>
    </source>
</evidence>
<dbReference type="GO" id="GO:0005634">
    <property type="term" value="C:nucleus"/>
    <property type="evidence" value="ECO:0007669"/>
    <property type="project" value="UniProtKB-SubCell"/>
</dbReference>
<keyword evidence="5" id="KW-0862">Zinc</keyword>
<proteinExistence type="predicted"/>
<feature type="compositionally biased region" description="Basic and acidic residues" evidence="8">
    <location>
        <begin position="139"/>
        <end position="150"/>
    </location>
</feature>
<keyword evidence="6" id="KW-0539">Nucleus</keyword>
<dbReference type="PROSITE" id="PS00028">
    <property type="entry name" value="ZINC_FINGER_C2H2_1"/>
    <property type="match status" value="2"/>
</dbReference>
<name>A0ABD0LB54_9CAEN</name>
<keyword evidence="3" id="KW-0677">Repeat</keyword>
<dbReference type="EMBL" id="JACVVK020000067">
    <property type="protein sequence ID" value="KAK7496483.1"/>
    <property type="molecule type" value="Genomic_DNA"/>
</dbReference>
<organism evidence="10 11">
    <name type="scientific">Batillaria attramentaria</name>
    <dbReference type="NCBI Taxonomy" id="370345"/>
    <lineage>
        <taxon>Eukaryota</taxon>
        <taxon>Metazoa</taxon>
        <taxon>Spiralia</taxon>
        <taxon>Lophotrochozoa</taxon>
        <taxon>Mollusca</taxon>
        <taxon>Gastropoda</taxon>
        <taxon>Caenogastropoda</taxon>
        <taxon>Sorbeoconcha</taxon>
        <taxon>Cerithioidea</taxon>
        <taxon>Batillariidae</taxon>
        <taxon>Batillaria</taxon>
    </lineage>
</organism>
<feature type="domain" description="C2H2-type" evidence="9">
    <location>
        <begin position="846"/>
        <end position="873"/>
    </location>
</feature>
<evidence type="ECO:0000256" key="8">
    <source>
        <dbReference type="SAM" id="MobiDB-lite"/>
    </source>
</evidence>
<evidence type="ECO:0000256" key="5">
    <source>
        <dbReference type="ARBA" id="ARBA00022833"/>
    </source>
</evidence>
<feature type="region of interest" description="Disordered" evidence="8">
    <location>
        <begin position="131"/>
        <end position="150"/>
    </location>
</feature>
<keyword evidence="2" id="KW-0479">Metal-binding</keyword>
<gene>
    <name evidence="10" type="ORF">BaRGS_00012405</name>
</gene>
<evidence type="ECO:0000256" key="6">
    <source>
        <dbReference type="ARBA" id="ARBA00023242"/>
    </source>
</evidence>
<feature type="non-terminal residue" evidence="10">
    <location>
        <position position="970"/>
    </location>
</feature>
<dbReference type="SUPFAM" id="SSF57667">
    <property type="entry name" value="beta-beta-alpha zinc fingers"/>
    <property type="match status" value="2"/>
</dbReference>
<feature type="region of interest" description="Disordered" evidence="8">
    <location>
        <begin position="283"/>
        <end position="312"/>
    </location>
</feature>
<feature type="compositionally biased region" description="Low complexity" evidence="8">
    <location>
        <begin position="692"/>
        <end position="719"/>
    </location>
</feature>
<dbReference type="GO" id="GO:0008270">
    <property type="term" value="F:zinc ion binding"/>
    <property type="evidence" value="ECO:0007669"/>
    <property type="project" value="UniProtKB-KW"/>
</dbReference>
<evidence type="ECO:0000256" key="7">
    <source>
        <dbReference type="PROSITE-ProRule" id="PRU00042"/>
    </source>
</evidence>
<feature type="region of interest" description="Disordered" evidence="8">
    <location>
        <begin position="209"/>
        <end position="238"/>
    </location>
</feature>
<dbReference type="Pfam" id="PF00096">
    <property type="entry name" value="zf-C2H2"/>
    <property type="match status" value="2"/>
</dbReference>
<dbReference type="PANTHER" id="PTHR10032:SF271">
    <property type="entry name" value="RH12261P-RELATED"/>
    <property type="match status" value="1"/>
</dbReference>
<keyword evidence="11" id="KW-1185">Reference proteome</keyword>
<evidence type="ECO:0000256" key="4">
    <source>
        <dbReference type="ARBA" id="ARBA00022771"/>
    </source>
</evidence>
<feature type="compositionally biased region" description="Basic and acidic residues" evidence="8">
    <location>
        <begin position="224"/>
        <end position="238"/>
    </location>
</feature>
<keyword evidence="4 7" id="KW-0863">Zinc-finger</keyword>
<evidence type="ECO:0000256" key="3">
    <source>
        <dbReference type="ARBA" id="ARBA00022737"/>
    </source>
</evidence>
<evidence type="ECO:0000259" key="9">
    <source>
        <dbReference type="PROSITE" id="PS50157"/>
    </source>
</evidence>
<dbReference type="GO" id="GO:0006355">
    <property type="term" value="P:regulation of DNA-templated transcription"/>
    <property type="evidence" value="ECO:0007669"/>
    <property type="project" value="UniProtKB-ARBA"/>
</dbReference>
<dbReference type="SMART" id="SM00355">
    <property type="entry name" value="ZnF_C2H2"/>
    <property type="match status" value="4"/>
</dbReference>
<dbReference type="InterPro" id="IPR027756">
    <property type="entry name" value="Ovo-like"/>
</dbReference>
<feature type="domain" description="C2H2-type" evidence="9">
    <location>
        <begin position="790"/>
        <end position="817"/>
    </location>
</feature>
<dbReference type="AlphaFoldDB" id="A0ABD0LB54"/>
<reference evidence="10 11" key="1">
    <citation type="journal article" date="2023" name="Sci. Data">
        <title>Genome assembly of the Korean intertidal mud-creeper Batillaria attramentaria.</title>
        <authorList>
            <person name="Patra A.K."/>
            <person name="Ho P.T."/>
            <person name="Jun S."/>
            <person name="Lee S.J."/>
            <person name="Kim Y."/>
            <person name="Won Y.J."/>
        </authorList>
    </citation>
    <scope>NUCLEOTIDE SEQUENCE [LARGE SCALE GENOMIC DNA]</scope>
    <source>
        <strain evidence="10">Wonlab-2016</strain>
    </source>
</reference>
<dbReference type="Gene3D" id="3.30.160.60">
    <property type="entry name" value="Classic Zinc Finger"/>
    <property type="match status" value="3"/>
</dbReference>
<feature type="domain" description="C2H2-type" evidence="9">
    <location>
        <begin position="818"/>
        <end position="845"/>
    </location>
</feature>